<sequence length="100" mass="11251">MANLDFPGKPNGNVAPSILWDNPLTPVGNPQVHPDLYLSMMFSRGDKEETSLVYYCTPSQRFLATKTETTTNDEKKPESMETFILCAFSGTNNYDLLNRL</sequence>
<protein>
    <submittedName>
        <fullName evidence="1">Uncharacterized protein</fullName>
    </submittedName>
</protein>
<dbReference type="EMBL" id="JAWJWE010000036">
    <property type="protein sequence ID" value="KAK6628233.1"/>
    <property type="molecule type" value="Genomic_DNA"/>
</dbReference>
<dbReference type="Proteomes" id="UP001372834">
    <property type="component" value="Unassembled WGS sequence"/>
</dbReference>
<accession>A0AAN8PZ36</accession>
<name>A0AAN8PZ36_POLSC</name>
<gene>
    <name evidence="1" type="ORF">RUM43_002045</name>
</gene>
<reference evidence="1 2" key="1">
    <citation type="submission" date="2023-10" db="EMBL/GenBank/DDBJ databases">
        <title>Genomes of two closely related lineages of the louse Polyplax serrata with different host specificities.</title>
        <authorList>
            <person name="Martinu J."/>
            <person name="Tarabai H."/>
            <person name="Stefka J."/>
            <person name="Hypsa V."/>
        </authorList>
    </citation>
    <scope>NUCLEOTIDE SEQUENCE [LARGE SCALE GENOMIC DNA]</scope>
    <source>
        <strain evidence="1">HR10_N</strain>
    </source>
</reference>
<evidence type="ECO:0000313" key="2">
    <source>
        <dbReference type="Proteomes" id="UP001372834"/>
    </source>
</evidence>
<organism evidence="1 2">
    <name type="scientific">Polyplax serrata</name>
    <name type="common">Common mouse louse</name>
    <dbReference type="NCBI Taxonomy" id="468196"/>
    <lineage>
        <taxon>Eukaryota</taxon>
        <taxon>Metazoa</taxon>
        <taxon>Ecdysozoa</taxon>
        <taxon>Arthropoda</taxon>
        <taxon>Hexapoda</taxon>
        <taxon>Insecta</taxon>
        <taxon>Pterygota</taxon>
        <taxon>Neoptera</taxon>
        <taxon>Paraneoptera</taxon>
        <taxon>Psocodea</taxon>
        <taxon>Troctomorpha</taxon>
        <taxon>Phthiraptera</taxon>
        <taxon>Anoplura</taxon>
        <taxon>Polyplacidae</taxon>
        <taxon>Polyplax</taxon>
    </lineage>
</organism>
<dbReference type="AlphaFoldDB" id="A0AAN8PZ36"/>
<comment type="caution">
    <text evidence="1">The sequence shown here is derived from an EMBL/GenBank/DDBJ whole genome shotgun (WGS) entry which is preliminary data.</text>
</comment>
<evidence type="ECO:0000313" key="1">
    <source>
        <dbReference type="EMBL" id="KAK6628233.1"/>
    </source>
</evidence>
<proteinExistence type="predicted"/>